<dbReference type="Gene3D" id="1.10.10.10">
    <property type="entry name" value="Winged helix-like DNA-binding domain superfamily/Winged helix DNA-binding domain"/>
    <property type="match status" value="1"/>
</dbReference>
<dbReference type="OrthoDB" id="9786526at2"/>
<dbReference type="Pfam" id="PF00126">
    <property type="entry name" value="HTH_1"/>
    <property type="match status" value="1"/>
</dbReference>
<dbReference type="InterPro" id="IPR000847">
    <property type="entry name" value="LysR_HTH_N"/>
</dbReference>
<dbReference type="Gene3D" id="3.40.190.290">
    <property type="match status" value="1"/>
</dbReference>
<keyword evidence="4" id="KW-0804">Transcription</keyword>
<keyword evidence="2" id="KW-0805">Transcription regulation</keyword>
<dbReference type="PANTHER" id="PTHR30537">
    <property type="entry name" value="HTH-TYPE TRANSCRIPTIONAL REGULATOR"/>
    <property type="match status" value="1"/>
</dbReference>
<dbReference type="SUPFAM" id="SSF46785">
    <property type="entry name" value="Winged helix' DNA-binding domain"/>
    <property type="match status" value="1"/>
</dbReference>
<dbReference type="InterPro" id="IPR036388">
    <property type="entry name" value="WH-like_DNA-bd_sf"/>
</dbReference>
<dbReference type="InterPro" id="IPR005119">
    <property type="entry name" value="LysR_subst-bd"/>
</dbReference>
<keyword evidence="3" id="KW-0238">DNA-binding</keyword>
<dbReference type="GeneID" id="93203963"/>
<feature type="domain" description="HTH lysR-type" evidence="6">
    <location>
        <begin position="20"/>
        <end position="77"/>
    </location>
</feature>
<dbReference type="GO" id="GO:0006351">
    <property type="term" value="P:DNA-templated transcription"/>
    <property type="evidence" value="ECO:0007669"/>
    <property type="project" value="TreeGrafter"/>
</dbReference>
<evidence type="ECO:0000256" key="4">
    <source>
        <dbReference type="ARBA" id="ARBA00023163"/>
    </source>
</evidence>
<accession>A0A0C6P210</accession>
<evidence type="ECO:0000256" key="3">
    <source>
        <dbReference type="ARBA" id="ARBA00023125"/>
    </source>
</evidence>
<sequence length="314" mass="34736">MGGASTEFIGLRQPSALAFEDLTTLRIFVRTVEIGNFSEVARRIGANPAMVSKRIANLEHKIGQRLLNRNTRRLMVTEAGQRLYDHCMRALIELDQAAEEMSNMQDKASGLLRMTAPAMLGEAVIAPQLPQFLQQNPLLSLDINFSLEKVDLFKARIDVAVRIADSVDPGLVAIKLAPYRRVFCVAPQYIEAKGTPELPADLMDHNCLITRGSVLNTRWPVRLDGEIGNVPVKGNLVTDNGHAARLACLAGLGVMMAPRWLLDEDIRAGRLVEVLADYVPDNRSVYALLLQRTGFSAKLQIAIDFLKRCFASMN</sequence>
<comment type="similarity">
    <text evidence="1">Belongs to the LysR transcriptional regulatory family.</text>
</comment>
<evidence type="ECO:0000313" key="8">
    <source>
        <dbReference type="Proteomes" id="UP000007564"/>
    </source>
</evidence>
<evidence type="ECO:0000256" key="2">
    <source>
        <dbReference type="ARBA" id="ARBA00023015"/>
    </source>
</evidence>
<feature type="coiled-coil region" evidence="5">
    <location>
        <begin position="87"/>
        <end position="114"/>
    </location>
</feature>
<name>A0A0C6P210_BORBO</name>
<evidence type="ECO:0000259" key="6">
    <source>
        <dbReference type="PROSITE" id="PS50931"/>
    </source>
</evidence>
<organism evidence="7 8">
    <name type="scientific">Bordetella bronchiseptica 253</name>
    <dbReference type="NCBI Taxonomy" id="568707"/>
    <lineage>
        <taxon>Bacteria</taxon>
        <taxon>Pseudomonadati</taxon>
        <taxon>Pseudomonadota</taxon>
        <taxon>Betaproteobacteria</taxon>
        <taxon>Burkholderiales</taxon>
        <taxon>Alcaligenaceae</taxon>
        <taxon>Bordetella</taxon>
    </lineage>
</organism>
<dbReference type="KEGG" id="bbh:BN112_1872"/>
<protein>
    <submittedName>
        <fullName evidence="7">Putative LysR-family transcriptional regulator</fullName>
    </submittedName>
</protein>
<dbReference type="InterPro" id="IPR058163">
    <property type="entry name" value="LysR-type_TF_proteobact-type"/>
</dbReference>
<dbReference type="Proteomes" id="UP000007564">
    <property type="component" value="Chromosome"/>
</dbReference>
<dbReference type="FunFam" id="1.10.10.10:FF:000001">
    <property type="entry name" value="LysR family transcriptional regulator"/>
    <property type="match status" value="1"/>
</dbReference>
<evidence type="ECO:0000313" key="7">
    <source>
        <dbReference type="EMBL" id="CCJ53789.1"/>
    </source>
</evidence>
<dbReference type="HOGENOM" id="CLU_039613_16_2_4"/>
<dbReference type="SUPFAM" id="SSF53850">
    <property type="entry name" value="Periplasmic binding protein-like II"/>
    <property type="match status" value="1"/>
</dbReference>
<keyword evidence="5" id="KW-0175">Coiled coil</keyword>
<dbReference type="GO" id="GO:0003700">
    <property type="term" value="F:DNA-binding transcription factor activity"/>
    <property type="evidence" value="ECO:0007669"/>
    <property type="project" value="InterPro"/>
</dbReference>
<dbReference type="PANTHER" id="PTHR30537:SF5">
    <property type="entry name" value="HTH-TYPE TRANSCRIPTIONAL ACTIVATOR TTDR-RELATED"/>
    <property type="match status" value="1"/>
</dbReference>
<gene>
    <name evidence="7" type="ORF">BN112_1872</name>
</gene>
<evidence type="ECO:0000256" key="1">
    <source>
        <dbReference type="ARBA" id="ARBA00009437"/>
    </source>
</evidence>
<dbReference type="GO" id="GO:0043565">
    <property type="term" value="F:sequence-specific DNA binding"/>
    <property type="evidence" value="ECO:0007669"/>
    <property type="project" value="TreeGrafter"/>
</dbReference>
<dbReference type="EMBL" id="HE965806">
    <property type="protein sequence ID" value="CCJ53789.1"/>
    <property type="molecule type" value="Genomic_DNA"/>
</dbReference>
<dbReference type="Pfam" id="PF03466">
    <property type="entry name" value="LysR_substrate"/>
    <property type="match status" value="1"/>
</dbReference>
<dbReference type="AlphaFoldDB" id="A0A0C6P210"/>
<reference evidence="7 8" key="1">
    <citation type="journal article" date="2012" name="BMC Genomics">
        <title>Comparative genomics of the classical Bordetella subspecies: the evolution and exchange of virulence-associated diversity amongst closely related pathogens.</title>
        <authorList>
            <person name="Park J."/>
            <person name="Zhang Y."/>
            <person name="Buboltz A.M."/>
            <person name="Zhang X."/>
            <person name="Schuster S.C."/>
            <person name="Ahuja U."/>
            <person name="Liu M."/>
            <person name="Miller J.F."/>
            <person name="Sebaihia M."/>
            <person name="Bentley S.D."/>
            <person name="Parkhill J."/>
            <person name="Harvill E.T."/>
        </authorList>
    </citation>
    <scope>NUCLEOTIDE SEQUENCE [LARGE SCALE GENOMIC DNA]</scope>
    <source>
        <strain evidence="7 8">253</strain>
    </source>
</reference>
<dbReference type="PROSITE" id="PS50931">
    <property type="entry name" value="HTH_LYSR"/>
    <property type="match status" value="1"/>
</dbReference>
<dbReference type="CDD" id="cd08422">
    <property type="entry name" value="PBP2_CrgA_like"/>
    <property type="match status" value="1"/>
</dbReference>
<dbReference type="InterPro" id="IPR036390">
    <property type="entry name" value="WH_DNA-bd_sf"/>
</dbReference>
<proteinExistence type="inferred from homology"/>
<evidence type="ECO:0000256" key="5">
    <source>
        <dbReference type="SAM" id="Coils"/>
    </source>
</evidence>
<dbReference type="RefSeq" id="WP_003809824.1">
    <property type="nucleotide sequence ID" value="NC_019382.1"/>
</dbReference>